<dbReference type="GO" id="GO:0004175">
    <property type="term" value="F:endopeptidase activity"/>
    <property type="evidence" value="ECO:0007669"/>
    <property type="project" value="UniProtKB-ARBA"/>
</dbReference>
<keyword evidence="4" id="KW-1185">Reference proteome</keyword>
<name>A0A1I3PSJ7_9BACT</name>
<sequence length="228" mass="25779">MNDKAWPRIVPFALFMVIIGLEEGLRFMDGKAWISIQESTFALLYPLRPLVAVIALFLCRRAYTELCWADLKRRGQTLGSIALGLAVFVLWINMDWTFGALSEPPGFNPGVFSNPNLRLAMTGIRIGSAVLIVPIMEEIFWRSFILRYVINPEFAKVPLGTFTWISFLASAVLFGLAHHFILAGIMAGMAYSWLLYRTRSLAQCVLAHAVTNLALAAFVLNTEKWWFW</sequence>
<protein>
    <recommendedName>
        <fullName evidence="2">CAAX prenyl protease 2/Lysostaphin resistance protein A-like domain-containing protein</fullName>
    </recommendedName>
</protein>
<keyword evidence="1" id="KW-0472">Membrane</keyword>
<feature type="transmembrane region" description="Helical" evidence="1">
    <location>
        <begin position="5"/>
        <end position="21"/>
    </location>
</feature>
<evidence type="ECO:0000256" key="1">
    <source>
        <dbReference type="SAM" id="Phobius"/>
    </source>
</evidence>
<evidence type="ECO:0000313" key="4">
    <source>
        <dbReference type="Proteomes" id="UP000198635"/>
    </source>
</evidence>
<dbReference type="RefSeq" id="WP_092372575.1">
    <property type="nucleotide sequence ID" value="NZ_FORX01000002.1"/>
</dbReference>
<dbReference type="AlphaFoldDB" id="A0A1I3PSJ7"/>
<dbReference type="OrthoDB" id="9787923at2"/>
<evidence type="ECO:0000313" key="3">
    <source>
        <dbReference type="EMBL" id="SFJ24211.1"/>
    </source>
</evidence>
<dbReference type="PANTHER" id="PTHR36435:SF1">
    <property type="entry name" value="CAAX AMINO TERMINAL PROTEASE FAMILY PROTEIN"/>
    <property type="match status" value="1"/>
</dbReference>
<feature type="transmembrane region" description="Helical" evidence="1">
    <location>
        <begin position="162"/>
        <end position="194"/>
    </location>
</feature>
<organism evidence="3 4">
    <name type="scientific">Desulfomicrobium apsheronum</name>
    <dbReference type="NCBI Taxonomy" id="52560"/>
    <lineage>
        <taxon>Bacteria</taxon>
        <taxon>Pseudomonadati</taxon>
        <taxon>Thermodesulfobacteriota</taxon>
        <taxon>Desulfovibrionia</taxon>
        <taxon>Desulfovibrionales</taxon>
        <taxon>Desulfomicrobiaceae</taxon>
        <taxon>Desulfomicrobium</taxon>
    </lineage>
</organism>
<dbReference type="InterPro" id="IPR014346">
    <property type="entry name" value="Prenyl_protease-related"/>
</dbReference>
<dbReference type="Proteomes" id="UP000198635">
    <property type="component" value="Unassembled WGS sequence"/>
</dbReference>
<proteinExistence type="predicted"/>
<dbReference type="GO" id="GO:0080120">
    <property type="term" value="P:CAAX-box protein maturation"/>
    <property type="evidence" value="ECO:0007669"/>
    <property type="project" value="UniProtKB-ARBA"/>
</dbReference>
<evidence type="ECO:0000259" key="2">
    <source>
        <dbReference type="Pfam" id="PF02517"/>
    </source>
</evidence>
<gene>
    <name evidence="3" type="ORF">SAMN04488082_10293</name>
</gene>
<accession>A0A1I3PSJ7</accession>
<dbReference type="STRING" id="52560.SAMN04488082_10293"/>
<feature type="domain" description="CAAX prenyl protease 2/Lysostaphin resistance protein A-like" evidence="2">
    <location>
        <begin position="128"/>
        <end position="213"/>
    </location>
</feature>
<keyword evidence="1" id="KW-1133">Transmembrane helix</keyword>
<keyword evidence="1" id="KW-0812">Transmembrane</keyword>
<dbReference type="PANTHER" id="PTHR36435">
    <property type="entry name" value="SLR1288 PROTEIN"/>
    <property type="match status" value="1"/>
</dbReference>
<dbReference type="NCBIfam" id="TIGR03008">
    <property type="entry name" value="pepcterm_CAAX"/>
    <property type="match status" value="1"/>
</dbReference>
<feature type="transmembrane region" description="Helical" evidence="1">
    <location>
        <begin position="200"/>
        <end position="220"/>
    </location>
</feature>
<dbReference type="InterPro" id="IPR052710">
    <property type="entry name" value="CAAX_protease"/>
</dbReference>
<reference evidence="4" key="1">
    <citation type="submission" date="2016-10" db="EMBL/GenBank/DDBJ databases">
        <authorList>
            <person name="Varghese N."/>
            <person name="Submissions S."/>
        </authorList>
    </citation>
    <scope>NUCLEOTIDE SEQUENCE [LARGE SCALE GENOMIC DNA]</scope>
    <source>
        <strain evidence="4">DSM 5918</strain>
    </source>
</reference>
<feature type="transmembrane region" description="Helical" evidence="1">
    <location>
        <begin position="80"/>
        <end position="99"/>
    </location>
</feature>
<dbReference type="EMBL" id="FORX01000002">
    <property type="protein sequence ID" value="SFJ24211.1"/>
    <property type="molecule type" value="Genomic_DNA"/>
</dbReference>
<feature type="transmembrane region" description="Helical" evidence="1">
    <location>
        <begin position="119"/>
        <end position="141"/>
    </location>
</feature>
<dbReference type="InterPro" id="IPR003675">
    <property type="entry name" value="Rce1/LyrA-like_dom"/>
</dbReference>
<feature type="transmembrane region" description="Helical" evidence="1">
    <location>
        <begin position="41"/>
        <end position="59"/>
    </location>
</feature>
<dbReference type="Pfam" id="PF02517">
    <property type="entry name" value="Rce1-like"/>
    <property type="match status" value="1"/>
</dbReference>